<dbReference type="GO" id="GO:0003677">
    <property type="term" value="F:DNA binding"/>
    <property type="evidence" value="ECO:0007669"/>
    <property type="project" value="UniProtKB-KW"/>
</dbReference>
<dbReference type="PRINTS" id="PR00367">
    <property type="entry name" value="ETHRSPELEMNT"/>
</dbReference>
<feature type="domain" description="AP2/ERF" evidence="10">
    <location>
        <begin position="42"/>
        <end position="101"/>
    </location>
</feature>
<protein>
    <submittedName>
        <fullName evidence="11">Putative DRE-binding protein DREB1</fullName>
    </submittedName>
</protein>
<reference evidence="11" key="1">
    <citation type="submission" date="2003-09" db="EMBL/GenBank/DDBJ databases">
        <title>The isolation and characterization of a DRE-binding protein (DREB) of Festuca arundinacea.</title>
        <authorList>
            <person name="Lv S.Y."/>
            <person name="Shen S.H."/>
            <person name="Jing Y.X."/>
            <person name="Ma L.Q."/>
            <person name="Li Y.F."/>
            <person name="Zhou X.J."/>
            <person name="Ren Q."/>
            <person name="Hu T.S."/>
        </authorList>
    </citation>
    <scope>NUCLEOTIDE SEQUENCE</scope>
</reference>
<feature type="region of interest" description="Disordered" evidence="9">
    <location>
        <begin position="140"/>
        <end position="167"/>
    </location>
</feature>
<evidence type="ECO:0000256" key="9">
    <source>
        <dbReference type="SAM" id="MobiDB-lite"/>
    </source>
</evidence>
<name>Q6TDS7_FESAR</name>
<evidence type="ECO:0000259" key="10">
    <source>
        <dbReference type="PROSITE" id="PS51032"/>
    </source>
</evidence>
<keyword evidence="4" id="KW-0238">DNA-binding</keyword>
<dbReference type="InterPro" id="IPR036955">
    <property type="entry name" value="AP2/ERF_dom_sf"/>
</dbReference>
<organism evidence="11">
    <name type="scientific">Festuca arundinacea</name>
    <name type="common">Tall fescue</name>
    <name type="synonym">Schedonorus arundinaceus</name>
    <dbReference type="NCBI Taxonomy" id="4606"/>
    <lineage>
        <taxon>Eukaryota</taxon>
        <taxon>Viridiplantae</taxon>
        <taxon>Streptophyta</taxon>
        <taxon>Embryophyta</taxon>
        <taxon>Tracheophyta</taxon>
        <taxon>Spermatophyta</taxon>
        <taxon>Magnoliopsida</taxon>
        <taxon>Liliopsida</taxon>
        <taxon>Poales</taxon>
        <taxon>Poaceae</taxon>
        <taxon>BOP clade</taxon>
        <taxon>Pooideae</taxon>
        <taxon>Poodae</taxon>
        <taxon>Poeae</taxon>
        <taxon>Poeae Chloroplast Group 2 (Poeae type)</taxon>
        <taxon>Loliodinae</taxon>
        <taxon>Loliinae</taxon>
        <taxon>Lolium</taxon>
    </lineage>
</organism>
<keyword evidence="7" id="KW-0539">Nucleus</keyword>
<dbReference type="PROSITE" id="PS51032">
    <property type="entry name" value="AP2_ERF"/>
    <property type="match status" value="1"/>
</dbReference>
<feature type="compositionally biased region" description="Basic and acidic residues" evidence="9">
    <location>
        <begin position="140"/>
        <end position="155"/>
    </location>
</feature>
<evidence type="ECO:0000256" key="3">
    <source>
        <dbReference type="ARBA" id="ARBA00023016"/>
    </source>
</evidence>
<dbReference type="Gene3D" id="3.30.730.10">
    <property type="entry name" value="AP2/ERF domain"/>
    <property type="match status" value="1"/>
</dbReference>
<dbReference type="InterPro" id="IPR016177">
    <property type="entry name" value="DNA-bd_dom_sf"/>
</dbReference>
<dbReference type="GO" id="GO:0003700">
    <property type="term" value="F:DNA-binding transcription factor activity"/>
    <property type="evidence" value="ECO:0007669"/>
    <property type="project" value="InterPro"/>
</dbReference>
<dbReference type="AlphaFoldDB" id="Q6TDS7"/>
<evidence type="ECO:0000256" key="1">
    <source>
        <dbReference type="ARBA" id="ARBA00004123"/>
    </source>
</evidence>
<sequence length="216" mass="23505">MDAAVAASLSLQSGEQEYRTVWSEPPKPRSGRTKFQETRHPVYRGVRRRGRAGQWVCEMRVHGTKGSRLWLGTFDTAEMAARAHDAAALALSGRDACLNFADSAWRMQPVLPAGAGSVCFGGAQEVKDAVAAAVEAFQEEEHHVESTAETAKDEESALSMSSDLSEHDDERWIDGMDAGSYYASLAQGMLVEPPDAGAWREDGEHGGVETSLWSYL</sequence>
<comment type="subcellular location">
    <subcellularLocation>
        <location evidence="1">Nucleus</location>
    </subcellularLocation>
</comment>
<evidence type="ECO:0000256" key="2">
    <source>
        <dbReference type="ARBA" id="ARBA00023015"/>
    </source>
</evidence>
<evidence type="ECO:0000256" key="4">
    <source>
        <dbReference type="ARBA" id="ARBA00023125"/>
    </source>
</evidence>
<dbReference type="SMART" id="SM00380">
    <property type="entry name" value="AP2"/>
    <property type="match status" value="1"/>
</dbReference>
<evidence type="ECO:0000256" key="7">
    <source>
        <dbReference type="ARBA" id="ARBA00023242"/>
    </source>
</evidence>
<proteinExistence type="evidence at transcript level"/>
<dbReference type="PANTHER" id="PTHR31839">
    <property type="entry name" value="DEHYDRATION-RESPONSIVE ELEMENT-BINDING PROTEIN 1D"/>
    <property type="match status" value="1"/>
</dbReference>
<keyword evidence="6" id="KW-0804">Transcription</keyword>
<dbReference type="EMBL" id="AY423713">
    <property type="protein sequence ID" value="AAQ98965.1"/>
    <property type="molecule type" value="mRNA"/>
</dbReference>
<evidence type="ECO:0000256" key="6">
    <source>
        <dbReference type="ARBA" id="ARBA00023163"/>
    </source>
</evidence>
<evidence type="ECO:0000313" key="11">
    <source>
        <dbReference type="EMBL" id="AAQ98965.1"/>
    </source>
</evidence>
<dbReference type="PANTHER" id="PTHR31839:SF57">
    <property type="entry name" value="DEHYDRATION-RESPONSIVE ELEMENT-BINDING PROTEIN 1B"/>
    <property type="match status" value="1"/>
</dbReference>
<comment type="similarity">
    <text evidence="8">Belongs to the AP2/ERF transcription factor family. ERF subfamily.</text>
</comment>
<evidence type="ECO:0000256" key="5">
    <source>
        <dbReference type="ARBA" id="ARBA00023159"/>
    </source>
</evidence>
<dbReference type="InterPro" id="IPR045277">
    <property type="entry name" value="DRE1A-I"/>
</dbReference>
<accession>Q6TDS7</accession>
<dbReference type="InterPro" id="IPR001471">
    <property type="entry name" value="AP2/ERF_dom"/>
</dbReference>
<keyword evidence="2" id="KW-0805">Transcription regulation</keyword>
<dbReference type="Pfam" id="PF00847">
    <property type="entry name" value="AP2"/>
    <property type="match status" value="1"/>
</dbReference>
<dbReference type="GO" id="GO:0005634">
    <property type="term" value="C:nucleus"/>
    <property type="evidence" value="ECO:0007669"/>
    <property type="project" value="UniProtKB-SubCell"/>
</dbReference>
<gene>
    <name evidence="11" type="primary">DREB1</name>
</gene>
<evidence type="ECO:0000256" key="8">
    <source>
        <dbReference type="ARBA" id="ARBA00024343"/>
    </source>
</evidence>
<dbReference type="SUPFAM" id="SSF54171">
    <property type="entry name" value="DNA-binding domain"/>
    <property type="match status" value="1"/>
</dbReference>
<keyword evidence="5" id="KW-0010">Activator</keyword>
<keyword evidence="3" id="KW-0346">Stress response</keyword>